<dbReference type="AlphaFoldDB" id="A0A5N5IBQ7"/>
<feature type="compositionally biased region" description="Low complexity" evidence="1">
    <location>
        <begin position="57"/>
        <end position="66"/>
    </location>
</feature>
<feature type="compositionally biased region" description="Acidic residues" evidence="1">
    <location>
        <begin position="115"/>
        <end position="127"/>
    </location>
</feature>
<reference evidence="2 3" key="3">
    <citation type="submission" date="2019-11" db="EMBL/GenBank/DDBJ databases">
        <title>A de novo genome assembly of a pear dwarfing rootstock.</title>
        <authorList>
            <person name="Wang F."/>
            <person name="Wang J."/>
            <person name="Li S."/>
            <person name="Zhang Y."/>
            <person name="Fang M."/>
            <person name="Ma L."/>
            <person name="Zhao Y."/>
            <person name="Jiang S."/>
        </authorList>
    </citation>
    <scope>NUCLEOTIDE SEQUENCE [LARGE SCALE GENOMIC DNA]</scope>
    <source>
        <strain evidence="2">S2</strain>
        <tissue evidence="2">Leaf</tissue>
    </source>
</reference>
<name>A0A5N5IBQ7_9ROSA</name>
<dbReference type="Proteomes" id="UP000327157">
    <property type="component" value="Chromosome 5"/>
</dbReference>
<protein>
    <submittedName>
        <fullName evidence="2">Transcription factor bHLH128</fullName>
    </submittedName>
</protein>
<accession>A0A5N5IBQ7</accession>
<dbReference type="EMBL" id="SMOL01000004">
    <property type="protein sequence ID" value="KAB2637596.1"/>
    <property type="molecule type" value="Genomic_DNA"/>
</dbReference>
<evidence type="ECO:0000256" key="1">
    <source>
        <dbReference type="SAM" id="MobiDB-lite"/>
    </source>
</evidence>
<sequence length="127" mass="13996">MQTGRNRGSIYVWYAQDGTRQLFRSVFGTCWTERNDCGTAARALIGHYFSGYGHGDSSSLTSSESTFKVNSSNGGYRDANTTKPLLRLYDLNEIGSSNFSSCSSLSAALGSDGSKEEEEEEYEEVER</sequence>
<evidence type="ECO:0000313" key="2">
    <source>
        <dbReference type="EMBL" id="KAB2637596.1"/>
    </source>
</evidence>
<keyword evidence="3" id="KW-1185">Reference proteome</keyword>
<reference evidence="2 3" key="1">
    <citation type="submission" date="2019-09" db="EMBL/GenBank/DDBJ databases">
        <authorList>
            <person name="Ou C."/>
        </authorList>
    </citation>
    <scope>NUCLEOTIDE SEQUENCE [LARGE SCALE GENOMIC DNA]</scope>
    <source>
        <strain evidence="2">S2</strain>
        <tissue evidence="2">Leaf</tissue>
    </source>
</reference>
<evidence type="ECO:0000313" key="3">
    <source>
        <dbReference type="Proteomes" id="UP000327157"/>
    </source>
</evidence>
<gene>
    <name evidence="2" type="ORF">D8674_028130</name>
</gene>
<feature type="compositionally biased region" description="Low complexity" evidence="1">
    <location>
        <begin position="95"/>
        <end position="112"/>
    </location>
</feature>
<feature type="compositionally biased region" description="Polar residues" evidence="1">
    <location>
        <begin position="67"/>
        <end position="79"/>
    </location>
</feature>
<organism evidence="2 3">
    <name type="scientific">Pyrus ussuriensis x Pyrus communis</name>
    <dbReference type="NCBI Taxonomy" id="2448454"/>
    <lineage>
        <taxon>Eukaryota</taxon>
        <taxon>Viridiplantae</taxon>
        <taxon>Streptophyta</taxon>
        <taxon>Embryophyta</taxon>
        <taxon>Tracheophyta</taxon>
        <taxon>Spermatophyta</taxon>
        <taxon>Magnoliopsida</taxon>
        <taxon>eudicotyledons</taxon>
        <taxon>Gunneridae</taxon>
        <taxon>Pentapetalae</taxon>
        <taxon>rosids</taxon>
        <taxon>fabids</taxon>
        <taxon>Rosales</taxon>
        <taxon>Rosaceae</taxon>
        <taxon>Amygdaloideae</taxon>
        <taxon>Maleae</taxon>
        <taxon>Pyrus</taxon>
    </lineage>
</organism>
<feature type="region of interest" description="Disordered" evidence="1">
    <location>
        <begin position="95"/>
        <end position="127"/>
    </location>
</feature>
<feature type="region of interest" description="Disordered" evidence="1">
    <location>
        <begin position="55"/>
        <end position="79"/>
    </location>
</feature>
<proteinExistence type="predicted"/>
<reference evidence="3" key="2">
    <citation type="submission" date="2019-10" db="EMBL/GenBank/DDBJ databases">
        <title>A de novo genome assembly of a pear dwarfing rootstock.</title>
        <authorList>
            <person name="Wang F."/>
            <person name="Wang J."/>
            <person name="Li S."/>
            <person name="Zhang Y."/>
            <person name="Fang M."/>
            <person name="Ma L."/>
            <person name="Zhao Y."/>
            <person name="Jiang S."/>
        </authorList>
    </citation>
    <scope>NUCLEOTIDE SEQUENCE [LARGE SCALE GENOMIC DNA]</scope>
</reference>
<comment type="caution">
    <text evidence="2">The sequence shown here is derived from an EMBL/GenBank/DDBJ whole genome shotgun (WGS) entry which is preliminary data.</text>
</comment>